<dbReference type="AlphaFoldDB" id="A0A916W0P2"/>
<sequence length="257" mass="27349">MSLSPVIFITGATSGFGAATARKFASNGWKVVATGRRRERLDALVDEFPGSIHPAVMDLTDKASIDAAVAALPDDFKPVTCLFNNGGLALGTGAIPDIDTDQWRTMIETNVMGLIHTTLAVLPLVKAVGRGSSIINVGSIAGRFAYTGGNVYGATKAFVSQFTANLRTDTMGTGIRITALEPGHAKSEFTAVRTGGDFEANEKMYADNEPLLPEDIAETVWWLVNLPAHVNVNAIEIMPVCQVPTRPVILKKDDFGS</sequence>
<dbReference type="PANTHER" id="PTHR42901:SF1">
    <property type="entry name" value="ALCOHOL DEHYDROGENASE"/>
    <property type="match status" value="1"/>
</dbReference>
<keyword evidence="4" id="KW-1185">Reference proteome</keyword>
<evidence type="ECO:0000313" key="4">
    <source>
        <dbReference type="Proteomes" id="UP000596977"/>
    </source>
</evidence>
<comment type="caution">
    <text evidence="3">The sequence shown here is derived from an EMBL/GenBank/DDBJ whole genome shotgun (WGS) entry which is preliminary data.</text>
</comment>
<evidence type="ECO:0000256" key="2">
    <source>
        <dbReference type="ARBA" id="ARBA00023002"/>
    </source>
</evidence>
<dbReference type="Gene3D" id="3.40.50.720">
    <property type="entry name" value="NAD(P)-binding Rossmann-like Domain"/>
    <property type="match status" value="1"/>
</dbReference>
<dbReference type="FunFam" id="3.40.50.720:FF:000047">
    <property type="entry name" value="NADP-dependent L-serine/L-allo-threonine dehydrogenase"/>
    <property type="match status" value="1"/>
</dbReference>
<reference evidence="3 4" key="1">
    <citation type="journal article" date="2014" name="Int. J. Syst. Evol. Microbiol.">
        <title>Complete genome sequence of Corynebacterium casei LMG S-19264T (=DSM 44701T), isolated from a smear-ripened cheese.</title>
        <authorList>
            <consortium name="US DOE Joint Genome Institute (JGI-PGF)"/>
            <person name="Walter F."/>
            <person name="Albersmeier A."/>
            <person name="Kalinowski J."/>
            <person name="Ruckert C."/>
        </authorList>
    </citation>
    <scope>NUCLEOTIDE SEQUENCE [LARGE SCALE GENOMIC DNA]</scope>
    <source>
        <strain evidence="3 4">CGMCC 1.15896</strain>
    </source>
</reference>
<organism evidence="3 4">
    <name type="scientific">Pelagibacterium lentulum</name>
    <dbReference type="NCBI Taxonomy" id="2029865"/>
    <lineage>
        <taxon>Bacteria</taxon>
        <taxon>Pseudomonadati</taxon>
        <taxon>Pseudomonadota</taxon>
        <taxon>Alphaproteobacteria</taxon>
        <taxon>Hyphomicrobiales</taxon>
        <taxon>Devosiaceae</taxon>
        <taxon>Pelagibacterium</taxon>
    </lineage>
</organism>
<dbReference type="PANTHER" id="PTHR42901">
    <property type="entry name" value="ALCOHOL DEHYDROGENASE"/>
    <property type="match status" value="1"/>
</dbReference>
<accession>A0A916W0P2</accession>
<dbReference type="InterPro" id="IPR020904">
    <property type="entry name" value="Sc_DH/Rdtase_CS"/>
</dbReference>
<dbReference type="GO" id="GO:0016616">
    <property type="term" value="F:oxidoreductase activity, acting on the CH-OH group of donors, NAD or NADP as acceptor"/>
    <property type="evidence" value="ECO:0007669"/>
    <property type="project" value="UniProtKB-ARBA"/>
</dbReference>
<dbReference type="PRINTS" id="PR00081">
    <property type="entry name" value="GDHRDH"/>
</dbReference>
<dbReference type="SUPFAM" id="SSF51735">
    <property type="entry name" value="NAD(P)-binding Rossmann-fold domains"/>
    <property type="match status" value="1"/>
</dbReference>
<protein>
    <submittedName>
        <fullName evidence="3">NAD(P)-dependent oxidoreductase</fullName>
    </submittedName>
</protein>
<dbReference type="PROSITE" id="PS00061">
    <property type="entry name" value="ADH_SHORT"/>
    <property type="match status" value="1"/>
</dbReference>
<gene>
    <name evidence="3" type="ORF">GCM10011499_28830</name>
</gene>
<dbReference type="Pfam" id="PF00106">
    <property type="entry name" value="adh_short"/>
    <property type="match status" value="1"/>
</dbReference>
<comment type="similarity">
    <text evidence="1">Belongs to the short-chain dehydrogenases/reductases (SDR) family.</text>
</comment>
<dbReference type="RefSeq" id="WP_127072283.1">
    <property type="nucleotide sequence ID" value="NZ_BMKB01000004.1"/>
</dbReference>
<dbReference type="EMBL" id="BMKB01000004">
    <property type="protein sequence ID" value="GGA56859.1"/>
    <property type="molecule type" value="Genomic_DNA"/>
</dbReference>
<keyword evidence="2" id="KW-0560">Oxidoreductase</keyword>
<dbReference type="OrthoDB" id="658698at2"/>
<evidence type="ECO:0000313" key="3">
    <source>
        <dbReference type="EMBL" id="GGA56859.1"/>
    </source>
</evidence>
<name>A0A916W0P2_9HYPH</name>
<dbReference type="InterPro" id="IPR002347">
    <property type="entry name" value="SDR_fam"/>
</dbReference>
<evidence type="ECO:0000256" key="1">
    <source>
        <dbReference type="ARBA" id="ARBA00006484"/>
    </source>
</evidence>
<proteinExistence type="inferred from homology"/>
<dbReference type="Proteomes" id="UP000596977">
    <property type="component" value="Unassembled WGS sequence"/>
</dbReference>
<dbReference type="InterPro" id="IPR036291">
    <property type="entry name" value="NAD(P)-bd_dom_sf"/>
</dbReference>